<keyword evidence="2" id="KW-1185">Reference proteome</keyword>
<proteinExistence type="predicted"/>
<gene>
    <name evidence="1" type="ORF">MCHLO_14916</name>
</gene>
<evidence type="ECO:0000313" key="1">
    <source>
        <dbReference type="EMBL" id="GAT58490.1"/>
    </source>
</evidence>
<organism evidence="1 2">
    <name type="scientific">Mycena chlorophos</name>
    <name type="common">Agaric fungus</name>
    <name type="synonym">Agaricus chlorophos</name>
    <dbReference type="NCBI Taxonomy" id="658473"/>
    <lineage>
        <taxon>Eukaryota</taxon>
        <taxon>Fungi</taxon>
        <taxon>Dikarya</taxon>
        <taxon>Basidiomycota</taxon>
        <taxon>Agaricomycotina</taxon>
        <taxon>Agaricomycetes</taxon>
        <taxon>Agaricomycetidae</taxon>
        <taxon>Agaricales</taxon>
        <taxon>Marasmiineae</taxon>
        <taxon>Mycenaceae</taxon>
        <taxon>Mycena</taxon>
    </lineage>
</organism>
<evidence type="ECO:0000313" key="2">
    <source>
        <dbReference type="Proteomes" id="UP000815677"/>
    </source>
</evidence>
<sequence>MDNIPNELLQRIFALAIEPLRDDVNPVDEDAAPWCLLRVCRLWENVALFSPELWSTIVISAEHNCNTLEEQRFLALQLQRSGNAPLDIVLRMPDFYLSANRGIPNMFALLAKASSRWRSFHVSGCMGGWKFAPSFDRIDGLPLLERVVLSNNPSPESHLRSDQDHDIRDGGFLFRNSPRLQCVVLNAPGASAVRFQPDDCTRIVPWRQIRTYKAMYACWDEHVSNLAPMARTLVDADLSLPNGRVGLLWNDRSPLELPSLKRLVVSHGVVLGLISAPALAELHVYGAVEHQLPDFLARSACKIRRLTLYQCPTSARVLLDILGGMSGTLEHLALELRGDEHGTASARNILRGLSLVRADSDSKPEQLCPYLASIYWSTAKGIADHDALLVMVYSRWRAPSSKLREVDVHLNSRLVRSRDWYELRREGLDVKLVMMTKVARAIREWREYLPV</sequence>
<protein>
    <recommendedName>
        <fullName evidence="3">F-box domain-containing protein</fullName>
    </recommendedName>
</protein>
<accession>A0ABQ0M552</accession>
<evidence type="ECO:0008006" key="3">
    <source>
        <dbReference type="Google" id="ProtNLM"/>
    </source>
</evidence>
<dbReference type="EMBL" id="DF849702">
    <property type="protein sequence ID" value="GAT58490.1"/>
    <property type="molecule type" value="Genomic_DNA"/>
</dbReference>
<dbReference type="Proteomes" id="UP000815677">
    <property type="component" value="Unassembled WGS sequence"/>
</dbReference>
<reference evidence="1" key="1">
    <citation type="submission" date="2014-09" db="EMBL/GenBank/DDBJ databases">
        <title>Genome sequence of the luminous mushroom Mycena chlorophos for searching fungal bioluminescence genes.</title>
        <authorList>
            <person name="Tanaka Y."/>
            <person name="Kasuga D."/>
            <person name="Oba Y."/>
            <person name="Hase S."/>
            <person name="Sato K."/>
            <person name="Oba Y."/>
            <person name="Sakakibara Y."/>
        </authorList>
    </citation>
    <scope>NUCLEOTIDE SEQUENCE</scope>
</reference>
<name>A0ABQ0M552_MYCCL</name>